<evidence type="ECO:0000256" key="4">
    <source>
        <dbReference type="ARBA" id="ARBA00047776"/>
    </source>
</evidence>
<dbReference type="SUPFAM" id="SSF63380">
    <property type="entry name" value="Riboflavin synthase domain-like"/>
    <property type="match status" value="1"/>
</dbReference>
<keyword evidence="6" id="KW-0560">Oxidoreductase</keyword>
<dbReference type="PANTHER" id="PTHR47878:SF2">
    <property type="entry name" value="OXIDOREDUCTASE FAD_NAD(P)-BINDING DOMAIN PROTEIN"/>
    <property type="match status" value="1"/>
</dbReference>
<dbReference type="InterPro" id="IPR013112">
    <property type="entry name" value="FAD-bd_8"/>
</dbReference>
<accession>A0ABV2TPZ3</accession>
<dbReference type="Pfam" id="PF00175">
    <property type="entry name" value="NAD_binding_1"/>
    <property type="match status" value="1"/>
</dbReference>
<comment type="similarity">
    <text evidence="1">Belongs to the ferredoxin--NADP reductase type 1 family.</text>
</comment>
<dbReference type="InterPro" id="IPR017927">
    <property type="entry name" value="FAD-bd_FR_type"/>
</dbReference>
<keyword evidence="7" id="KW-1185">Reference proteome</keyword>
<reference evidence="6 7" key="1">
    <citation type="submission" date="2024-07" db="EMBL/GenBank/DDBJ databases">
        <title>Uliginosibacterium flavum JJ3220;KACC:17644.</title>
        <authorList>
            <person name="Kim M.K."/>
        </authorList>
    </citation>
    <scope>NUCLEOTIDE SEQUENCE [LARGE SCALE GENOMIC DNA]</scope>
    <source>
        <strain evidence="6 7">KACC:17644</strain>
    </source>
</reference>
<gene>
    <name evidence="6" type="ORF">ABXR19_17570</name>
</gene>
<dbReference type="Pfam" id="PF08022">
    <property type="entry name" value="FAD_binding_8"/>
    <property type="match status" value="1"/>
</dbReference>
<dbReference type="InterPro" id="IPR039261">
    <property type="entry name" value="FNR_nucleotide-bd"/>
</dbReference>
<evidence type="ECO:0000313" key="7">
    <source>
        <dbReference type="Proteomes" id="UP001549691"/>
    </source>
</evidence>
<dbReference type="CDD" id="cd06195">
    <property type="entry name" value="FNR1"/>
    <property type="match status" value="1"/>
</dbReference>
<comment type="catalytic activity">
    <reaction evidence="4">
        <text>2 reduced [2Fe-2S]-[ferredoxin] + NADP(+) + H(+) = 2 oxidized [2Fe-2S]-[ferredoxin] + NADPH</text>
        <dbReference type="Rhea" id="RHEA:20125"/>
        <dbReference type="Rhea" id="RHEA-COMP:10000"/>
        <dbReference type="Rhea" id="RHEA-COMP:10001"/>
        <dbReference type="ChEBI" id="CHEBI:15378"/>
        <dbReference type="ChEBI" id="CHEBI:33737"/>
        <dbReference type="ChEBI" id="CHEBI:33738"/>
        <dbReference type="ChEBI" id="CHEBI:57783"/>
        <dbReference type="ChEBI" id="CHEBI:58349"/>
        <dbReference type="EC" id="1.18.1.2"/>
    </reaction>
</comment>
<dbReference type="InterPro" id="IPR001433">
    <property type="entry name" value="OxRdtase_FAD/NAD-bd"/>
</dbReference>
<dbReference type="GO" id="GO:0004324">
    <property type="term" value="F:ferredoxin-NADP+ reductase activity"/>
    <property type="evidence" value="ECO:0007669"/>
    <property type="project" value="UniProtKB-EC"/>
</dbReference>
<dbReference type="Proteomes" id="UP001549691">
    <property type="component" value="Unassembled WGS sequence"/>
</dbReference>
<dbReference type="SUPFAM" id="SSF52343">
    <property type="entry name" value="Ferredoxin reductase-like, C-terminal NADP-linked domain"/>
    <property type="match status" value="1"/>
</dbReference>
<dbReference type="Gene3D" id="3.40.50.80">
    <property type="entry name" value="Nucleotide-binding domain of ferredoxin-NADP reductase (FNR) module"/>
    <property type="match status" value="1"/>
</dbReference>
<comment type="caution">
    <text evidence="6">The sequence shown here is derived from an EMBL/GenBank/DDBJ whole genome shotgun (WGS) entry which is preliminary data.</text>
</comment>
<evidence type="ECO:0000259" key="5">
    <source>
        <dbReference type="PROSITE" id="PS51384"/>
    </source>
</evidence>
<name>A0ABV2TPZ3_9RHOO</name>
<protein>
    <recommendedName>
        <fullName evidence="2">ferredoxin--NADP(+) reductase</fullName>
        <ecNumber evidence="2">1.18.1.2</ecNumber>
    </recommendedName>
</protein>
<dbReference type="RefSeq" id="WP_354602459.1">
    <property type="nucleotide sequence ID" value="NZ_JBEWZI010000026.1"/>
</dbReference>
<dbReference type="InterPro" id="IPR033892">
    <property type="entry name" value="FNR_bac"/>
</dbReference>
<dbReference type="InterPro" id="IPR051930">
    <property type="entry name" value="FNR_type-1"/>
</dbReference>
<evidence type="ECO:0000256" key="3">
    <source>
        <dbReference type="ARBA" id="ARBA00022741"/>
    </source>
</evidence>
<evidence type="ECO:0000313" key="6">
    <source>
        <dbReference type="EMBL" id="MET7016001.1"/>
    </source>
</evidence>
<evidence type="ECO:0000256" key="2">
    <source>
        <dbReference type="ARBA" id="ARBA00013223"/>
    </source>
</evidence>
<organism evidence="6 7">
    <name type="scientific">Uliginosibacterium flavum</name>
    <dbReference type="NCBI Taxonomy" id="1396831"/>
    <lineage>
        <taxon>Bacteria</taxon>
        <taxon>Pseudomonadati</taxon>
        <taxon>Pseudomonadota</taxon>
        <taxon>Betaproteobacteria</taxon>
        <taxon>Rhodocyclales</taxon>
        <taxon>Zoogloeaceae</taxon>
        <taxon>Uliginosibacterium</taxon>
    </lineage>
</organism>
<sequence length="257" mass="28376">MDAKSDSALRRSTEQHVRFIHGWTDNLWSLRVDKPADFHFQPGHYARLGLPVADVAPLWRPYSIVSAPSEPQLEFLITLIPDGAFTCLLVKLRVGDPVLLESAALGFFFEPQLAPGEDLWMLSTGAGLGPYVSLLRTPQALARYRRLVLVHSVRAAAELAYADELNMLAAASGGRLCYLPVVTRETGATVLSERIPQLIADGRLPAHLGLQFDAVTSRVMVCGNPDFTADMRRLLNARGFTPCRRGLAGSMLFENYW</sequence>
<dbReference type="EC" id="1.18.1.2" evidence="2"/>
<dbReference type="InterPro" id="IPR017938">
    <property type="entry name" value="Riboflavin_synthase-like_b-brl"/>
</dbReference>
<evidence type="ECO:0000256" key="1">
    <source>
        <dbReference type="ARBA" id="ARBA00008312"/>
    </source>
</evidence>
<dbReference type="EMBL" id="JBEWZI010000026">
    <property type="protein sequence ID" value="MET7016001.1"/>
    <property type="molecule type" value="Genomic_DNA"/>
</dbReference>
<dbReference type="PANTHER" id="PTHR47878">
    <property type="entry name" value="OXIDOREDUCTASE FAD/NAD(P)-BINDING DOMAIN PROTEIN"/>
    <property type="match status" value="1"/>
</dbReference>
<keyword evidence="3" id="KW-0547">Nucleotide-binding</keyword>
<feature type="domain" description="FAD-binding FR-type" evidence="5">
    <location>
        <begin position="7"/>
        <end position="111"/>
    </location>
</feature>
<dbReference type="Gene3D" id="2.40.30.10">
    <property type="entry name" value="Translation factors"/>
    <property type="match status" value="1"/>
</dbReference>
<proteinExistence type="inferred from homology"/>
<dbReference type="PROSITE" id="PS51384">
    <property type="entry name" value="FAD_FR"/>
    <property type="match status" value="1"/>
</dbReference>